<protein>
    <submittedName>
        <fullName evidence="3">Selenocysteine lyase/cysteine desulfurase</fullName>
    </submittedName>
</protein>
<dbReference type="PANTHER" id="PTHR43586:SF21">
    <property type="entry name" value="PYRIDOXAL PHOSPHATE (PLP)-DEPENDENT ASPARTATE AMINOTRANSFERASE SUPERFAMILY"/>
    <property type="match status" value="1"/>
</dbReference>
<keyword evidence="1" id="KW-0663">Pyridoxal phosphate</keyword>
<dbReference type="Gene3D" id="3.40.640.10">
    <property type="entry name" value="Type I PLP-dependent aspartate aminotransferase-like (Major domain)"/>
    <property type="match status" value="1"/>
</dbReference>
<dbReference type="Pfam" id="PF00266">
    <property type="entry name" value="Aminotran_5"/>
    <property type="match status" value="2"/>
</dbReference>
<dbReference type="Proteomes" id="UP000248729">
    <property type="component" value="Unassembled WGS sequence"/>
</dbReference>
<dbReference type="InterPro" id="IPR000192">
    <property type="entry name" value="Aminotrans_V_dom"/>
</dbReference>
<dbReference type="SUPFAM" id="SSF53383">
    <property type="entry name" value="PLP-dependent transferases"/>
    <property type="match status" value="1"/>
</dbReference>
<dbReference type="InterPro" id="IPR015424">
    <property type="entry name" value="PyrdxlP-dep_Trfase"/>
</dbReference>
<dbReference type="InterPro" id="IPR015422">
    <property type="entry name" value="PyrdxlP-dep_Trfase_small"/>
</dbReference>
<feature type="domain" description="Aminotransferase class V" evidence="2">
    <location>
        <begin position="26"/>
        <end position="241"/>
    </location>
</feature>
<name>A0A329E4E4_VIBDI</name>
<dbReference type="Gene3D" id="3.90.1150.10">
    <property type="entry name" value="Aspartate Aminotransferase, domain 1"/>
    <property type="match status" value="1"/>
</dbReference>
<reference evidence="3 4" key="1">
    <citation type="submission" date="2018-06" db="EMBL/GenBank/DDBJ databases">
        <title>Freshwater and sediment microbial communities from various areas in North America, analyzing microbe dynamics in response to fracking.</title>
        <authorList>
            <person name="Lamendella R."/>
        </authorList>
    </citation>
    <scope>NUCLEOTIDE SEQUENCE [LARGE SCALE GENOMIC DNA]</scope>
    <source>
        <strain evidence="3 4">99A</strain>
    </source>
</reference>
<evidence type="ECO:0000313" key="3">
    <source>
        <dbReference type="EMBL" id="RAS59109.1"/>
    </source>
</evidence>
<proteinExistence type="predicted"/>
<organism evidence="3 4">
    <name type="scientific">Vibrio diazotrophicus</name>
    <dbReference type="NCBI Taxonomy" id="685"/>
    <lineage>
        <taxon>Bacteria</taxon>
        <taxon>Pseudomonadati</taxon>
        <taxon>Pseudomonadota</taxon>
        <taxon>Gammaproteobacteria</taxon>
        <taxon>Vibrionales</taxon>
        <taxon>Vibrionaceae</taxon>
        <taxon>Vibrio</taxon>
    </lineage>
</organism>
<comment type="caution">
    <text evidence="3">The sequence shown here is derived from an EMBL/GenBank/DDBJ whole genome shotgun (WGS) entry which is preliminary data.</text>
</comment>
<gene>
    <name evidence="3" type="ORF">DET48_12921</name>
</gene>
<sequence>MTTLDINFVRQQFPAFNEPSLKDKAFFENAGGSYMCQQVLGRFDNYFRQLKVQPFYSNPVSSKAGEWMDESYGSLAPWLNVENDEIYFGPSTSQNTYVLANAVMGWLQPGDEIIVTNQDHEANSGVWRRLSERGIVVREWQVNPASGMLEFDSLIPLFSSKTKLLTFPHCSNILGYINPVSDICGIARSHGVRTVVDGVSYAGHGLPDVIALGADIYLFSLYKVYGPHLGVMVIQKEMAGLLSNQGHYFNADIREKRLYPAGPDHAQVASAKGVGDYFENLYQFHFGDQEPVSSELKAEKVRALLNHAEVALISPLMDYFCSHPAIHIVGPDSTENHAATISVTVDNFTPSELAQQLGDEGILCGAGNFYSCRLLQAMNIDPVQGVLRFSIVHNTTLEEVNRLIATLDRLLKA</sequence>
<evidence type="ECO:0000259" key="2">
    <source>
        <dbReference type="Pfam" id="PF00266"/>
    </source>
</evidence>
<evidence type="ECO:0000256" key="1">
    <source>
        <dbReference type="ARBA" id="ARBA00022898"/>
    </source>
</evidence>
<dbReference type="AlphaFoldDB" id="A0A329E4E4"/>
<dbReference type="RefSeq" id="WP_112404505.1">
    <property type="nucleotide sequence ID" value="NZ_QLTR01000029.1"/>
</dbReference>
<feature type="domain" description="Aminotransferase class V" evidence="2">
    <location>
        <begin position="311"/>
        <end position="403"/>
    </location>
</feature>
<accession>A0A329E4E4</accession>
<dbReference type="InterPro" id="IPR015421">
    <property type="entry name" value="PyrdxlP-dep_Trfase_major"/>
</dbReference>
<dbReference type="PANTHER" id="PTHR43586">
    <property type="entry name" value="CYSTEINE DESULFURASE"/>
    <property type="match status" value="1"/>
</dbReference>
<keyword evidence="3" id="KW-0456">Lyase</keyword>
<dbReference type="EMBL" id="QLTR01000029">
    <property type="protein sequence ID" value="RAS59109.1"/>
    <property type="molecule type" value="Genomic_DNA"/>
</dbReference>
<evidence type="ECO:0000313" key="4">
    <source>
        <dbReference type="Proteomes" id="UP000248729"/>
    </source>
</evidence>
<dbReference type="GO" id="GO:0016829">
    <property type="term" value="F:lyase activity"/>
    <property type="evidence" value="ECO:0007669"/>
    <property type="project" value="UniProtKB-KW"/>
</dbReference>